<name>A0ABY7Y2M3_9GAMM</name>
<keyword evidence="2" id="KW-0808">Transferase</keyword>
<organism evidence="3 4">
    <name type="scientific">Stenotrophomonas forensis</name>
    <dbReference type="NCBI Taxonomy" id="2871169"/>
    <lineage>
        <taxon>Bacteria</taxon>
        <taxon>Pseudomonadati</taxon>
        <taxon>Pseudomonadota</taxon>
        <taxon>Gammaproteobacteria</taxon>
        <taxon>Lysobacterales</taxon>
        <taxon>Lysobacteraceae</taxon>
        <taxon>Stenotrophomonas</taxon>
        <taxon>Stenotrophomonas maltophilia group</taxon>
    </lineage>
</organism>
<dbReference type="Proteomes" id="UP001216828">
    <property type="component" value="Chromosome"/>
</dbReference>
<dbReference type="GO" id="GO:0016746">
    <property type="term" value="F:acyltransferase activity"/>
    <property type="evidence" value="ECO:0007669"/>
    <property type="project" value="UniProtKB-KW"/>
</dbReference>
<proteinExistence type="inferred from homology"/>
<dbReference type="Gene3D" id="2.160.10.10">
    <property type="entry name" value="Hexapeptide repeat proteins"/>
    <property type="match status" value="1"/>
</dbReference>
<dbReference type="EMBL" id="CP082270">
    <property type="protein sequence ID" value="WDM64202.1"/>
    <property type="molecule type" value="Genomic_DNA"/>
</dbReference>
<evidence type="ECO:0000313" key="4">
    <source>
        <dbReference type="Proteomes" id="UP001216828"/>
    </source>
</evidence>
<gene>
    <name evidence="3" type="ORF">K5L94_02560</name>
</gene>
<evidence type="ECO:0000256" key="2">
    <source>
        <dbReference type="ARBA" id="ARBA00022679"/>
    </source>
</evidence>
<dbReference type="SUPFAM" id="SSF51161">
    <property type="entry name" value="Trimeric LpxA-like enzymes"/>
    <property type="match status" value="1"/>
</dbReference>
<comment type="similarity">
    <text evidence="1">Belongs to the transferase hexapeptide repeat family.</text>
</comment>
<dbReference type="CDD" id="cd04647">
    <property type="entry name" value="LbH_MAT_like"/>
    <property type="match status" value="1"/>
</dbReference>
<dbReference type="RefSeq" id="WP_053448719.1">
    <property type="nucleotide sequence ID" value="NZ_CP082270.1"/>
</dbReference>
<dbReference type="InterPro" id="IPR051159">
    <property type="entry name" value="Hexapeptide_acetyltransf"/>
</dbReference>
<evidence type="ECO:0000256" key="1">
    <source>
        <dbReference type="ARBA" id="ARBA00007274"/>
    </source>
</evidence>
<protein>
    <submittedName>
        <fullName evidence="3">Acyltransferase</fullName>
    </submittedName>
</protein>
<evidence type="ECO:0000313" key="3">
    <source>
        <dbReference type="EMBL" id="WDM64202.1"/>
    </source>
</evidence>
<sequence>MLKEYLRRFVQHLLGSFLFDAPGLVQCKMFVLRRFFDIGANSYVSYRAMLVSPHSTRHAHFSMGRNVGVEHDCELDYSGGLKIGNDVWISEGVFIATHGHRIKTRALKKEQPVDFTGLTIGDDAWLGARAVILPSVNRIGTGAVIGACCVVTKDVEDWAVVVGNPARVIGYRN</sequence>
<dbReference type="InterPro" id="IPR011004">
    <property type="entry name" value="Trimer_LpxA-like_sf"/>
</dbReference>
<dbReference type="PANTHER" id="PTHR23416:SF23">
    <property type="entry name" value="ACETYLTRANSFERASE C18B11.09C-RELATED"/>
    <property type="match status" value="1"/>
</dbReference>
<dbReference type="PANTHER" id="PTHR23416">
    <property type="entry name" value="SIALIC ACID SYNTHASE-RELATED"/>
    <property type="match status" value="1"/>
</dbReference>
<accession>A0ABY7Y2M3</accession>
<keyword evidence="3" id="KW-0012">Acyltransferase</keyword>
<reference evidence="3 4" key="1">
    <citation type="submission" date="2021-08" db="EMBL/GenBank/DDBJ databases">
        <title>Stenotrophomonas forensis sp. nov., isolated from contaminated viral transport media.</title>
        <authorList>
            <person name="Nguyen S.V."/>
            <person name="Edwards D."/>
            <person name="Scott S."/>
            <person name="Doss J."/>
            <person name="Merid S."/>
            <person name="Zelaya E."/>
            <person name="Maza C."/>
            <person name="Mann M."/>
            <person name="Hamilton B."/>
            <person name="Blackwell R."/>
            <person name="Tran A."/>
            <person name="Hauser J."/>
        </authorList>
    </citation>
    <scope>NUCLEOTIDE SEQUENCE [LARGE SCALE GENOMIC DNA]</scope>
    <source>
        <strain evidence="3 4">DFS-20110405</strain>
    </source>
</reference>
<keyword evidence="4" id="KW-1185">Reference proteome</keyword>